<dbReference type="Gene3D" id="1.10.287.90">
    <property type="match status" value="1"/>
</dbReference>
<keyword evidence="3 17" id="KW-0813">Transport</keyword>
<protein>
    <recommendedName>
        <fullName evidence="18">Cytochrome c oxidase subunit 2</fullName>
        <ecNumber evidence="18">7.1.1.9</ecNumber>
    </recommendedName>
</protein>
<dbReference type="EMBL" id="JBHUHO010000024">
    <property type="protein sequence ID" value="MFD2115701.1"/>
    <property type="molecule type" value="Genomic_DNA"/>
</dbReference>
<comment type="subcellular location">
    <subcellularLocation>
        <location evidence="17">Cell membrane</location>
        <topology evidence="17">Multi-pass membrane protein</topology>
    </subcellularLocation>
    <subcellularLocation>
        <location evidence="1">Membrane</location>
        <topology evidence="1">Multi-pass membrane protein</topology>
    </subcellularLocation>
</comment>
<evidence type="ECO:0000256" key="12">
    <source>
        <dbReference type="ARBA" id="ARBA00023008"/>
    </source>
</evidence>
<dbReference type="InterPro" id="IPR001505">
    <property type="entry name" value="Copper_CuA"/>
</dbReference>
<feature type="transmembrane region" description="Helical" evidence="19">
    <location>
        <begin position="51"/>
        <end position="72"/>
    </location>
</feature>
<evidence type="ECO:0000256" key="16">
    <source>
        <dbReference type="PROSITE-ProRule" id="PRU00433"/>
    </source>
</evidence>
<evidence type="ECO:0000256" key="6">
    <source>
        <dbReference type="ARBA" id="ARBA00022692"/>
    </source>
</evidence>
<evidence type="ECO:0000256" key="15">
    <source>
        <dbReference type="ARBA" id="ARBA00047816"/>
    </source>
</evidence>
<evidence type="ECO:0000259" key="21">
    <source>
        <dbReference type="PROSITE" id="PS50999"/>
    </source>
</evidence>
<evidence type="ECO:0000256" key="1">
    <source>
        <dbReference type="ARBA" id="ARBA00004141"/>
    </source>
</evidence>
<evidence type="ECO:0000256" key="7">
    <source>
        <dbReference type="ARBA" id="ARBA00022723"/>
    </source>
</evidence>
<feature type="domain" description="Cytochrome c" evidence="22">
    <location>
        <begin position="245"/>
        <end position="343"/>
    </location>
</feature>
<keyword evidence="5 17" id="KW-0679">Respiratory chain</keyword>
<feature type="domain" description="Cytochrome oxidase subunit II copper A binding" evidence="20">
    <location>
        <begin position="125"/>
        <end position="237"/>
    </location>
</feature>
<dbReference type="PROSITE" id="PS50999">
    <property type="entry name" value="COX2_TM"/>
    <property type="match status" value="1"/>
</dbReference>
<comment type="similarity">
    <text evidence="2 17">Belongs to the cytochrome c oxidase subunit 2 family.</text>
</comment>
<evidence type="ECO:0000256" key="19">
    <source>
        <dbReference type="SAM" id="Phobius"/>
    </source>
</evidence>
<dbReference type="PROSITE" id="PS51007">
    <property type="entry name" value="CYTC"/>
    <property type="match status" value="1"/>
</dbReference>
<feature type="domain" description="Cytochrome oxidase subunit II transmembrane region profile" evidence="21">
    <location>
        <begin position="24"/>
        <end position="121"/>
    </location>
</feature>
<organism evidence="23 24">
    <name type="scientific">Paenibacillus yanchengensis</name>
    <dbReference type="NCBI Taxonomy" id="2035833"/>
    <lineage>
        <taxon>Bacteria</taxon>
        <taxon>Bacillati</taxon>
        <taxon>Bacillota</taxon>
        <taxon>Bacilli</taxon>
        <taxon>Bacillales</taxon>
        <taxon>Paenibacillaceae</taxon>
        <taxon>Paenibacillus</taxon>
    </lineage>
</organism>
<dbReference type="InterPro" id="IPR011759">
    <property type="entry name" value="Cyt_c_oxidase_su2_TM_dom"/>
</dbReference>
<keyword evidence="9 17" id="KW-0249">Electron transport</keyword>
<keyword evidence="13 19" id="KW-0472">Membrane</keyword>
<dbReference type="NCBIfam" id="TIGR02866">
    <property type="entry name" value="CoxB"/>
    <property type="match status" value="1"/>
</dbReference>
<dbReference type="SUPFAM" id="SSF81464">
    <property type="entry name" value="Cytochrome c oxidase subunit II-like, transmembrane region"/>
    <property type="match status" value="1"/>
</dbReference>
<evidence type="ECO:0000256" key="13">
    <source>
        <dbReference type="ARBA" id="ARBA00023136"/>
    </source>
</evidence>
<dbReference type="Pfam" id="PF00034">
    <property type="entry name" value="Cytochrom_C"/>
    <property type="match status" value="1"/>
</dbReference>
<dbReference type="InterPro" id="IPR045187">
    <property type="entry name" value="CcO_II"/>
</dbReference>
<evidence type="ECO:0000256" key="14">
    <source>
        <dbReference type="ARBA" id="ARBA00024688"/>
    </source>
</evidence>
<evidence type="ECO:0000313" key="23">
    <source>
        <dbReference type="EMBL" id="MFD2115701.1"/>
    </source>
</evidence>
<comment type="catalytic activity">
    <reaction evidence="15 18">
        <text>4 Fe(II)-[cytochrome c] + O2 + 8 H(+)(in) = 4 Fe(III)-[cytochrome c] + 2 H2O + 4 H(+)(out)</text>
        <dbReference type="Rhea" id="RHEA:11436"/>
        <dbReference type="Rhea" id="RHEA-COMP:10350"/>
        <dbReference type="Rhea" id="RHEA-COMP:14399"/>
        <dbReference type="ChEBI" id="CHEBI:15377"/>
        <dbReference type="ChEBI" id="CHEBI:15378"/>
        <dbReference type="ChEBI" id="CHEBI:15379"/>
        <dbReference type="ChEBI" id="CHEBI:29033"/>
        <dbReference type="ChEBI" id="CHEBI:29034"/>
        <dbReference type="EC" id="7.1.1.9"/>
    </reaction>
</comment>
<evidence type="ECO:0000256" key="8">
    <source>
        <dbReference type="ARBA" id="ARBA00022967"/>
    </source>
</evidence>
<dbReference type="CDD" id="cd04213">
    <property type="entry name" value="CuRO_CcO_Caa3_II"/>
    <property type="match status" value="1"/>
</dbReference>
<keyword evidence="7 16" id="KW-0479">Metal-binding</keyword>
<dbReference type="RefSeq" id="WP_377771362.1">
    <property type="nucleotide sequence ID" value="NZ_JBHUHO010000024.1"/>
</dbReference>
<evidence type="ECO:0000256" key="3">
    <source>
        <dbReference type="ARBA" id="ARBA00022448"/>
    </source>
</evidence>
<evidence type="ECO:0000313" key="24">
    <source>
        <dbReference type="Proteomes" id="UP001597362"/>
    </source>
</evidence>
<evidence type="ECO:0000256" key="18">
    <source>
        <dbReference type="RuleBase" id="RU004024"/>
    </source>
</evidence>
<keyword evidence="11 16" id="KW-0408">Iron</keyword>
<sequence length="348" mass="38804">MMKRWQFVKRLAPLMLVMTLVLAACGREDLSALNPQGPVAQQQYDLMKLSILIMGIVIAVVFLLTLFVIIRFRRRPGDNTIPKQIEGNHKLEIVWTVIPVIMLVILAVPTLQSVFALGKDYRNDPEALQVKVIAHQFWWEFEYPDLGITTAQELVIPAGKKVMVELISNDVIHSFWIPALAGKIDTNPGGIKNIMYFSAPEGVFLGKCAEFCGPSHSLMDFKVKSVSESSFDRWTVAMKEPTALPTDPDIASALESQCLTCHAVGPENSPYPSLKGIGSRESVGGVLVNTEDPKYGHEGTTYDNLYNWIKNNETIKPDNHMAGAYELSEEEMKGIAEYLTNLTLDFED</sequence>
<dbReference type="InterPro" id="IPR034236">
    <property type="entry name" value="CuRO_CcO_Caa3_II"/>
</dbReference>
<evidence type="ECO:0000256" key="17">
    <source>
        <dbReference type="RuleBase" id="RU000456"/>
    </source>
</evidence>
<comment type="function">
    <text evidence="14 18">Subunits I and II form the functional core of the enzyme complex. Electrons originating in cytochrome c are transferred via heme a and Cu(A) to the binuclear center formed by heme a3 and Cu(B).</text>
</comment>
<dbReference type="EC" id="7.1.1.9" evidence="18"/>
<keyword evidence="8" id="KW-1278">Translocase</keyword>
<dbReference type="InterPro" id="IPR002429">
    <property type="entry name" value="CcO_II-like_C"/>
</dbReference>
<proteinExistence type="inferred from homology"/>
<dbReference type="InterPro" id="IPR036909">
    <property type="entry name" value="Cyt_c-like_dom_sf"/>
</dbReference>
<comment type="cofactor">
    <cofactor evidence="18">
        <name>Cu cation</name>
        <dbReference type="ChEBI" id="CHEBI:23378"/>
    </cofactor>
    <text evidence="18">Binds a copper A center.</text>
</comment>
<evidence type="ECO:0000256" key="9">
    <source>
        <dbReference type="ARBA" id="ARBA00022982"/>
    </source>
</evidence>
<gene>
    <name evidence="23" type="primary">coxB</name>
    <name evidence="23" type="ORF">ACFSJH_08170</name>
</gene>
<dbReference type="InterPro" id="IPR014222">
    <property type="entry name" value="Cyt_c_oxidase_su2"/>
</dbReference>
<evidence type="ECO:0000259" key="22">
    <source>
        <dbReference type="PROSITE" id="PS51007"/>
    </source>
</evidence>
<dbReference type="SUPFAM" id="SSF46626">
    <property type="entry name" value="Cytochrome c"/>
    <property type="match status" value="1"/>
</dbReference>
<keyword evidence="10 19" id="KW-1133">Transmembrane helix</keyword>
<dbReference type="PROSITE" id="PS51257">
    <property type="entry name" value="PROKAR_LIPOPROTEIN"/>
    <property type="match status" value="1"/>
</dbReference>
<accession>A0ABW4YJ16</accession>
<dbReference type="Proteomes" id="UP001597362">
    <property type="component" value="Unassembled WGS sequence"/>
</dbReference>
<evidence type="ECO:0000256" key="5">
    <source>
        <dbReference type="ARBA" id="ARBA00022660"/>
    </source>
</evidence>
<keyword evidence="24" id="KW-1185">Reference proteome</keyword>
<evidence type="ECO:0000256" key="10">
    <source>
        <dbReference type="ARBA" id="ARBA00022989"/>
    </source>
</evidence>
<dbReference type="InterPro" id="IPR009056">
    <property type="entry name" value="Cyt_c-like_dom"/>
</dbReference>
<dbReference type="PROSITE" id="PS50857">
    <property type="entry name" value="COX2_CUA"/>
    <property type="match status" value="1"/>
</dbReference>
<comment type="caution">
    <text evidence="23">The sequence shown here is derived from an EMBL/GenBank/DDBJ whole genome shotgun (WGS) entry which is preliminary data.</text>
</comment>
<dbReference type="InterPro" id="IPR008972">
    <property type="entry name" value="Cupredoxin"/>
</dbReference>
<dbReference type="Pfam" id="PF00116">
    <property type="entry name" value="COX2"/>
    <property type="match status" value="1"/>
</dbReference>
<reference evidence="24" key="1">
    <citation type="journal article" date="2019" name="Int. J. Syst. Evol. Microbiol.">
        <title>The Global Catalogue of Microorganisms (GCM) 10K type strain sequencing project: providing services to taxonomists for standard genome sequencing and annotation.</title>
        <authorList>
            <consortium name="The Broad Institute Genomics Platform"/>
            <consortium name="The Broad Institute Genome Sequencing Center for Infectious Disease"/>
            <person name="Wu L."/>
            <person name="Ma J."/>
        </authorList>
    </citation>
    <scope>NUCLEOTIDE SEQUENCE [LARGE SCALE GENOMIC DNA]</scope>
    <source>
        <strain evidence="24">GH52</strain>
    </source>
</reference>
<dbReference type="SUPFAM" id="SSF49503">
    <property type="entry name" value="Cupredoxins"/>
    <property type="match status" value="1"/>
</dbReference>
<dbReference type="PRINTS" id="PR01166">
    <property type="entry name" value="CYCOXIDASEII"/>
</dbReference>
<keyword evidence="4 16" id="KW-0349">Heme</keyword>
<evidence type="ECO:0000256" key="4">
    <source>
        <dbReference type="ARBA" id="ARBA00022617"/>
    </source>
</evidence>
<dbReference type="Pfam" id="PF02790">
    <property type="entry name" value="COX2_TM"/>
    <property type="match status" value="1"/>
</dbReference>
<dbReference type="Gene3D" id="2.60.40.420">
    <property type="entry name" value="Cupredoxins - blue copper proteins"/>
    <property type="match status" value="1"/>
</dbReference>
<keyword evidence="6 17" id="KW-0812">Transmembrane</keyword>
<keyword evidence="12 18" id="KW-0186">Copper</keyword>
<name>A0ABW4YJ16_9BACL</name>
<dbReference type="PANTHER" id="PTHR22888:SF10">
    <property type="entry name" value="CYTOCHROME C OXIDASE SUBUNIT 2"/>
    <property type="match status" value="1"/>
</dbReference>
<dbReference type="InterPro" id="IPR036257">
    <property type="entry name" value="Cyt_c_oxidase_su2_TM_sf"/>
</dbReference>
<evidence type="ECO:0000256" key="2">
    <source>
        <dbReference type="ARBA" id="ARBA00007866"/>
    </source>
</evidence>
<feature type="transmembrane region" description="Helical" evidence="19">
    <location>
        <begin position="93"/>
        <end position="115"/>
    </location>
</feature>
<evidence type="ECO:0000256" key="11">
    <source>
        <dbReference type="ARBA" id="ARBA00023004"/>
    </source>
</evidence>
<evidence type="ECO:0000259" key="20">
    <source>
        <dbReference type="PROSITE" id="PS50857"/>
    </source>
</evidence>
<dbReference type="PROSITE" id="PS00078">
    <property type="entry name" value="COX2"/>
    <property type="match status" value="1"/>
</dbReference>
<dbReference type="PANTHER" id="PTHR22888">
    <property type="entry name" value="CYTOCHROME C OXIDASE, SUBUNIT II"/>
    <property type="match status" value="1"/>
</dbReference>